<gene>
    <name evidence="2" type="ORF">SK128_008049</name>
</gene>
<feature type="region of interest" description="Disordered" evidence="1">
    <location>
        <begin position="245"/>
        <end position="312"/>
    </location>
</feature>
<proteinExistence type="predicted"/>
<dbReference type="EMBL" id="JAXCGZ010004149">
    <property type="protein sequence ID" value="KAK7082184.1"/>
    <property type="molecule type" value="Genomic_DNA"/>
</dbReference>
<evidence type="ECO:0000313" key="3">
    <source>
        <dbReference type="Proteomes" id="UP001381693"/>
    </source>
</evidence>
<feature type="non-terminal residue" evidence="2">
    <location>
        <position position="312"/>
    </location>
</feature>
<evidence type="ECO:0000256" key="1">
    <source>
        <dbReference type="SAM" id="MobiDB-lite"/>
    </source>
</evidence>
<name>A0AAN8XMI8_HALRR</name>
<keyword evidence="3" id="KW-1185">Reference proteome</keyword>
<feature type="compositionally biased region" description="Basic and acidic residues" evidence="1">
    <location>
        <begin position="281"/>
        <end position="290"/>
    </location>
</feature>
<dbReference type="AlphaFoldDB" id="A0AAN8XMI8"/>
<feature type="compositionally biased region" description="Polar residues" evidence="1">
    <location>
        <begin position="257"/>
        <end position="273"/>
    </location>
</feature>
<evidence type="ECO:0000313" key="2">
    <source>
        <dbReference type="EMBL" id="KAK7082184.1"/>
    </source>
</evidence>
<reference evidence="2 3" key="1">
    <citation type="submission" date="2023-11" db="EMBL/GenBank/DDBJ databases">
        <title>Halocaridina rubra genome assembly.</title>
        <authorList>
            <person name="Smith C."/>
        </authorList>
    </citation>
    <scope>NUCLEOTIDE SEQUENCE [LARGE SCALE GENOMIC DNA]</scope>
    <source>
        <strain evidence="2">EP-1</strain>
        <tissue evidence="2">Whole</tissue>
    </source>
</reference>
<accession>A0AAN8XMI8</accession>
<dbReference type="Proteomes" id="UP001381693">
    <property type="component" value="Unassembled WGS sequence"/>
</dbReference>
<feature type="compositionally biased region" description="Basic and acidic residues" evidence="1">
    <location>
        <begin position="300"/>
        <end position="312"/>
    </location>
</feature>
<comment type="caution">
    <text evidence="2">The sequence shown here is derived from an EMBL/GenBank/DDBJ whole genome shotgun (WGS) entry which is preliminary data.</text>
</comment>
<organism evidence="2 3">
    <name type="scientific">Halocaridina rubra</name>
    <name type="common">Hawaiian red shrimp</name>
    <dbReference type="NCBI Taxonomy" id="373956"/>
    <lineage>
        <taxon>Eukaryota</taxon>
        <taxon>Metazoa</taxon>
        <taxon>Ecdysozoa</taxon>
        <taxon>Arthropoda</taxon>
        <taxon>Crustacea</taxon>
        <taxon>Multicrustacea</taxon>
        <taxon>Malacostraca</taxon>
        <taxon>Eumalacostraca</taxon>
        <taxon>Eucarida</taxon>
        <taxon>Decapoda</taxon>
        <taxon>Pleocyemata</taxon>
        <taxon>Caridea</taxon>
        <taxon>Atyoidea</taxon>
        <taxon>Atyidae</taxon>
        <taxon>Halocaridina</taxon>
    </lineage>
</organism>
<protein>
    <submittedName>
        <fullName evidence="2">Uncharacterized protein</fullName>
    </submittedName>
</protein>
<sequence>MESSQGREKKISFPGNTLELAMKQAQIVIQNLSYAKKPLVAYDKSSQFAFLNINNVKENYDVDAELIGKISVNSYCRAEAENVLKKNIGNLIENSDNGTSCNSIDMEDDDPENSGEYIANQIKTHKEEFWASLVSHGYLKPQELSNGATAATEAVQLTLNEKSIKDTPQESQALPKDVEKYDMKIGKKKAEVKFCDKNSGNPGYRCGNHNKNDVCQSFSSVENKDEAVTEKRQEDKATLVTSLMSTYSDADPDESEYISQSSMIVTDVANSQKSSSASEESSGKTDRRSNEVLSSSTEKNVCDHSETIENKS</sequence>